<dbReference type="Proteomes" id="UP000184204">
    <property type="component" value="Unassembled WGS sequence"/>
</dbReference>
<sequence>MPSKAKPEELEKAIYKYLCGKERAVQLVAKLGIDWNNFYRWVKLYLAEEAEGQFTC</sequence>
<keyword evidence="3" id="KW-1185">Reference proteome</keyword>
<evidence type="ECO:0000313" key="2">
    <source>
        <dbReference type="EMBL" id="SHE92055.1"/>
    </source>
</evidence>
<protein>
    <recommendedName>
        <fullName evidence="5">Transposase</fullName>
    </recommendedName>
</protein>
<accession>A0A0X1U6N8</accession>
<reference evidence="4" key="4">
    <citation type="submission" date="2016-11" db="EMBL/GenBank/DDBJ databases">
        <authorList>
            <person name="Jaros S."/>
            <person name="Januszkiewicz K."/>
            <person name="Wedrychowicz H."/>
        </authorList>
    </citation>
    <scope>NUCLEOTIDE SEQUENCE [LARGE SCALE GENOMIC DNA]</scope>
    <source>
        <strain evidence="4">DSM 1682</strain>
    </source>
</reference>
<evidence type="ECO:0000313" key="4">
    <source>
        <dbReference type="Proteomes" id="UP000184204"/>
    </source>
</evidence>
<evidence type="ECO:0000313" key="1">
    <source>
        <dbReference type="EMBL" id="AMJ40602.1"/>
    </source>
</evidence>
<evidence type="ECO:0008006" key="5">
    <source>
        <dbReference type="Google" id="ProtNLM"/>
    </source>
</evidence>
<dbReference type="Proteomes" id="UP000068026">
    <property type="component" value="Chromosome"/>
</dbReference>
<dbReference type="KEGG" id="cpro:CPRO_10070"/>
<organism evidence="2 4">
    <name type="scientific">Anaerotignum propionicum DSM 1682</name>
    <dbReference type="NCBI Taxonomy" id="991789"/>
    <lineage>
        <taxon>Bacteria</taxon>
        <taxon>Bacillati</taxon>
        <taxon>Bacillota</taxon>
        <taxon>Clostridia</taxon>
        <taxon>Lachnospirales</taxon>
        <taxon>Anaerotignaceae</taxon>
        <taxon>Anaerotignum</taxon>
    </lineage>
</organism>
<evidence type="ECO:0000313" key="3">
    <source>
        <dbReference type="Proteomes" id="UP000068026"/>
    </source>
</evidence>
<name>A0A0X1U6N8_ANAPI</name>
<dbReference type="EMBL" id="CP014223">
    <property type="protein sequence ID" value="AMJ40602.1"/>
    <property type="molecule type" value="Genomic_DNA"/>
</dbReference>
<reference evidence="3" key="2">
    <citation type="submission" date="2016-01" db="EMBL/GenBank/DDBJ databases">
        <authorList>
            <person name="Poehlein A."/>
            <person name="Schlien K."/>
            <person name="Gottschalk G."/>
            <person name="Buckel W."/>
            <person name="Daniel R."/>
        </authorList>
    </citation>
    <scope>NUCLEOTIDE SEQUENCE [LARGE SCALE GENOMIC DNA]</scope>
    <source>
        <strain evidence="3">X2</strain>
    </source>
</reference>
<gene>
    <name evidence="1" type="ORF">CPRO_10070</name>
    <name evidence="2" type="ORF">SAMN02745151_02223</name>
</gene>
<reference evidence="1 3" key="1">
    <citation type="journal article" date="2016" name="Genome Announc.">
        <title>Complete Genome Sequence of the Amino Acid-Fermenting Clostridium propionicum X2 (DSM 1682).</title>
        <authorList>
            <person name="Poehlein A."/>
            <person name="Schlien K."/>
            <person name="Chowdhury N.P."/>
            <person name="Gottschalk G."/>
            <person name="Buckel W."/>
            <person name="Daniel R."/>
        </authorList>
    </citation>
    <scope>NUCLEOTIDE SEQUENCE [LARGE SCALE GENOMIC DNA]</scope>
    <source>
        <strain evidence="1 3">X2</strain>
    </source>
</reference>
<proteinExistence type="predicted"/>
<dbReference type="AlphaFoldDB" id="A0A0X1U6N8"/>
<dbReference type="RefSeq" id="WP_157881633.1">
    <property type="nucleotide sequence ID" value="NZ_CP014223.1"/>
</dbReference>
<dbReference type="EMBL" id="FQUA01000010">
    <property type="protein sequence ID" value="SHE92055.1"/>
    <property type="molecule type" value="Genomic_DNA"/>
</dbReference>
<reference evidence="2" key="3">
    <citation type="submission" date="2016-11" db="EMBL/GenBank/DDBJ databases">
        <authorList>
            <person name="Varghese N."/>
            <person name="Submissions S."/>
        </authorList>
    </citation>
    <scope>NUCLEOTIDE SEQUENCE</scope>
    <source>
        <strain evidence="2">DSM 1682</strain>
    </source>
</reference>